<protein>
    <submittedName>
        <fullName evidence="6">APC family permease</fullName>
    </submittedName>
</protein>
<keyword evidence="4 5" id="KW-0472">Membrane</keyword>
<proteinExistence type="predicted"/>
<evidence type="ECO:0000313" key="6">
    <source>
        <dbReference type="EMBL" id="MBD3919066.1"/>
    </source>
</evidence>
<keyword evidence="3 5" id="KW-1133">Transmembrane helix</keyword>
<dbReference type="EMBL" id="JACXZA010000002">
    <property type="protein sequence ID" value="MBD3919066.1"/>
    <property type="molecule type" value="Genomic_DNA"/>
</dbReference>
<dbReference type="Gene3D" id="1.20.1740.10">
    <property type="entry name" value="Amino acid/polyamine transporter I"/>
    <property type="match status" value="1"/>
</dbReference>
<evidence type="ECO:0000256" key="3">
    <source>
        <dbReference type="ARBA" id="ARBA00022989"/>
    </source>
</evidence>
<reference evidence="6 7" key="1">
    <citation type="submission" date="2020-09" db="EMBL/GenBank/DDBJ databases">
        <title>Paenibacillus sp. strain PR3 16S rRNA gene Genome sequencing and assembly.</title>
        <authorList>
            <person name="Kim J."/>
        </authorList>
    </citation>
    <scope>NUCLEOTIDE SEQUENCE [LARGE SCALE GENOMIC DNA]</scope>
    <source>
        <strain evidence="6 7">PR3</strain>
    </source>
</reference>
<evidence type="ECO:0000256" key="2">
    <source>
        <dbReference type="ARBA" id="ARBA00022692"/>
    </source>
</evidence>
<feature type="transmembrane region" description="Helical" evidence="5">
    <location>
        <begin position="30"/>
        <end position="51"/>
    </location>
</feature>
<dbReference type="Proteomes" id="UP000609346">
    <property type="component" value="Unassembled WGS sequence"/>
</dbReference>
<evidence type="ECO:0000256" key="4">
    <source>
        <dbReference type="ARBA" id="ARBA00023136"/>
    </source>
</evidence>
<comment type="caution">
    <text evidence="6">The sequence shown here is derived from an EMBL/GenBank/DDBJ whole genome shotgun (WGS) entry which is preliminary data.</text>
</comment>
<dbReference type="Pfam" id="PF13520">
    <property type="entry name" value="AA_permease_2"/>
    <property type="match status" value="1"/>
</dbReference>
<sequence>MNFWAFFGWENITHLVPELKNPKRDVMRSMWVSVAIIGVVYALLSLVTVGTETYGKEVTTAPLALLIGKAIGVGAGAATSVIACRSAPEILVFPSGSANVLDYERDSGAAPIGHNRPLGQSPLFCHIYHHASADCRDTRPPIPPVFRHQGKR</sequence>
<feature type="transmembrane region" description="Helical" evidence="5">
    <location>
        <begin position="63"/>
        <end position="84"/>
    </location>
</feature>
<evidence type="ECO:0000313" key="7">
    <source>
        <dbReference type="Proteomes" id="UP000609346"/>
    </source>
</evidence>
<dbReference type="InterPro" id="IPR002293">
    <property type="entry name" value="AA/rel_permease1"/>
</dbReference>
<keyword evidence="7" id="KW-1185">Reference proteome</keyword>
<organism evidence="6 7">
    <name type="scientific">Paenibacillus terricola</name>
    <dbReference type="NCBI Taxonomy" id="2763503"/>
    <lineage>
        <taxon>Bacteria</taxon>
        <taxon>Bacillati</taxon>
        <taxon>Bacillota</taxon>
        <taxon>Bacilli</taxon>
        <taxon>Bacillales</taxon>
        <taxon>Paenibacillaceae</taxon>
        <taxon>Paenibacillus</taxon>
    </lineage>
</organism>
<evidence type="ECO:0000256" key="1">
    <source>
        <dbReference type="ARBA" id="ARBA00004141"/>
    </source>
</evidence>
<gene>
    <name evidence="6" type="ORF">H8B09_09895</name>
</gene>
<evidence type="ECO:0000256" key="5">
    <source>
        <dbReference type="SAM" id="Phobius"/>
    </source>
</evidence>
<keyword evidence="2 5" id="KW-0812">Transmembrane</keyword>
<accession>A0ABR8MUW5</accession>
<comment type="subcellular location">
    <subcellularLocation>
        <location evidence="1">Membrane</location>
        <topology evidence="1">Multi-pass membrane protein</topology>
    </subcellularLocation>
</comment>
<name>A0ABR8MUW5_9BACL</name>